<name>A0ABY3PK71_9CYAN</name>
<organism evidence="2 3">
    <name type="scientific">Gloeobacter morelensis MG652769</name>
    <dbReference type="NCBI Taxonomy" id="2781736"/>
    <lineage>
        <taxon>Bacteria</taxon>
        <taxon>Bacillati</taxon>
        <taxon>Cyanobacteriota</taxon>
        <taxon>Cyanophyceae</taxon>
        <taxon>Gloeobacterales</taxon>
        <taxon>Gloeobacteraceae</taxon>
        <taxon>Gloeobacter</taxon>
        <taxon>Gloeobacter morelensis</taxon>
    </lineage>
</organism>
<evidence type="ECO:0000313" key="3">
    <source>
        <dbReference type="Proteomes" id="UP001054846"/>
    </source>
</evidence>
<dbReference type="RefSeq" id="WP_230841077.1">
    <property type="nucleotide sequence ID" value="NZ_CP063845.1"/>
</dbReference>
<keyword evidence="3" id="KW-1185">Reference proteome</keyword>
<dbReference type="Proteomes" id="UP001054846">
    <property type="component" value="Chromosome"/>
</dbReference>
<accession>A0ABY3PK71</accession>
<gene>
    <name evidence="2" type="ORF">ISF26_19990</name>
</gene>
<dbReference type="EMBL" id="CP063845">
    <property type="protein sequence ID" value="UFP94019.1"/>
    <property type="molecule type" value="Genomic_DNA"/>
</dbReference>
<feature type="domain" description="DUF6816" evidence="1">
    <location>
        <begin position="46"/>
        <end position="241"/>
    </location>
</feature>
<proteinExistence type="predicted"/>
<protein>
    <recommendedName>
        <fullName evidence="1">DUF6816 domain-containing protein</fullName>
    </recommendedName>
</protein>
<dbReference type="Pfam" id="PF20670">
    <property type="entry name" value="DUF6816"/>
    <property type="match status" value="1"/>
</dbReference>
<evidence type="ECO:0000259" key="1">
    <source>
        <dbReference type="Pfam" id="PF20670"/>
    </source>
</evidence>
<reference evidence="2 3" key="1">
    <citation type="journal article" date="2021" name="Genome Biol. Evol.">
        <title>Complete Genome Sequencing of a Novel Gloeobacter Species from a Waterfall Cave in Mexico.</title>
        <authorList>
            <person name="Saw J.H."/>
            <person name="Cardona T."/>
            <person name="Montejano G."/>
        </authorList>
    </citation>
    <scope>NUCLEOTIDE SEQUENCE [LARGE SCALE GENOMIC DNA]</scope>
    <source>
        <strain evidence="2">MG652769</strain>
    </source>
</reference>
<sequence>MSFTADAMPLLWILLLLSWTVPVAATPLAERVRAFAAVGEALNLAAARGELVYPDWFAGTWRVRTTLTDLAAPQGEQLINRQAFAASQKLKGKPVNFQARFVRNRRQQVVADLAFNSRSIAEAYFGRTNVLGVEVRPDEPNRQVITLKGDRRGELVTLRRHSETPAADRFEVAEFYQQTFTGSRVPNLRAIETVTLYTRRGAGIIAEQITAVYLDPRDPAYFDAKGRAVTVYRYRLEFDRSIP</sequence>
<evidence type="ECO:0000313" key="2">
    <source>
        <dbReference type="EMBL" id="UFP94019.1"/>
    </source>
</evidence>
<dbReference type="InterPro" id="IPR049213">
    <property type="entry name" value="DUF6816"/>
</dbReference>